<evidence type="ECO:0000313" key="2">
    <source>
        <dbReference type="Proteomes" id="UP001240678"/>
    </source>
</evidence>
<gene>
    <name evidence="1" type="ORF">CCOS01_17119</name>
</gene>
<dbReference type="GeneID" id="85348800"/>
<dbReference type="RefSeq" id="XP_060304191.1">
    <property type="nucleotide sequence ID" value="XM_060465253.1"/>
</dbReference>
<evidence type="ECO:0000313" key="1">
    <source>
        <dbReference type="EMBL" id="KAK1502279.1"/>
    </source>
</evidence>
<proteinExistence type="predicted"/>
<organism evidence="1 2">
    <name type="scientific">Colletotrichum costaricense</name>
    <dbReference type="NCBI Taxonomy" id="1209916"/>
    <lineage>
        <taxon>Eukaryota</taxon>
        <taxon>Fungi</taxon>
        <taxon>Dikarya</taxon>
        <taxon>Ascomycota</taxon>
        <taxon>Pezizomycotina</taxon>
        <taxon>Sordariomycetes</taxon>
        <taxon>Hypocreomycetidae</taxon>
        <taxon>Glomerellales</taxon>
        <taxon>Glomerellaceae</taxon>
        <taxon>Colletotrichum</taxon>
        <taxon>Colletotrichum acutatum species complex</taxon>
    </lineage>
</organism>
<accession>A0AAJ0DR78</accession>
<name>A0AAJ0DR78_9PEZI</name>
<protein>
    <submittedName>
        <fullName evidence="1">Uncharacterized protein</fullName>
    </submittedName>
</protein>
<dbReference type="AlphaFoldDB" id="A0AAJ0DR78"/>
<keyword evidence="2" id="KW-1185">Reference proteome</keyword>
<sequence>MANHPGFEEITTVEYQIGTTIDQTRRNGDLGDVDVKGLVDPEIIAGLSRFAKSWNLEELRVEGSEKPLRQHPDTIQPISLGSIHGKGHWQWEELDELGRAGTDIDHLHLDLGQILLRGPGPLLGQKLLLGSVYPATDRAKAELGLETALYGAGGLQMRNAG</sequence>
<dbReference type="EMBL" id="MOOE01000051">
    <property type="protein sequence ID" value="KAK1502279.1"/>
    <property type="molecule type" value="Genomic_DNA"/>
</dbReference>
<comment type="caution">
    <text evidence="1">The sequence shown here is derived from an EMBL/GenBank/DDBJ whole genome shotgun (WGS) entry which is preliminary data.</text>
</comment>
<reference evidence="1 2" key="1">
    <citation type="submission" date="2016-10" db="EMBL/GenBank/DDBJ databases">
        <title>The genome sequence of Colletotrichum fioriniae PJ7.</title>
        <authorList>
            <person name="Baroncelli R."/>
        </authorList>
    </citation>
    <scope>NUCLEOTIDE SEQUENCE [LARGE SCALE GENOMIC DNA]</scope>
    <source>
        <strain evidence="1 2">IMI 309622</strain>
    </source>
</reference>
<dbReference type="Proteomes" id="UP001240678">
    <property type="component" value="Unassembled WGS sequence"/>
</dbReference>